<reference evidence="2" key="1">
    <citation type="journal article" date="2017" name="Nat. Commun.">
        <title>The North American bullfrog draft genome provides insight into hormonal regulation of long noncoding RNA.</title>
        <authorList>
            <person name="Hammond S.A."/>
            <person name="Warren R.L."/>
            <person name="Vandervalk B.P."/>
            <person name="Kucuk E."/>
            <person name="Khan H."/>
            <person name="Gibb E.A."/>
            <person name="Pandoh P."/>
            <person name="Kirk H."/>
            <person name="Zhao Y."/>
            <person name="Jones M."/>
            <person name="Mungall A.J."/>
            <person name="Coope R."/>
            <person name="Pleasance S."/>
            <person name="Moore R.A."/>
            <person name="Holt R.A."/>
            <person name="Round J.M."/>
            <person name="Ohora S."/>
            <person name="Walle B.V."/>
            <person name="Veldhoen N."/>
            <person name="Helbing C.C."/>
            <person name="Birol I."/>
        </authorList>
    </citation>
    <scope>NUCLEOTIDE SEQUENCE [LARGE SCALE GENOMIC DNA]</scope>
</reference>
<name>A0A2G9NAW7_AQUCT</name>
<dbReference type="Proteomes" id="UP000228934">
    <property type="component" value="Unassembled WGS sequence"/>
</dbReference>
<keyword evidence="2" id="KW-1185">Reference proteome</keyword>
<dbReference type="EMBL" id="KV923352">
    <property type="protein sequence ID" value="PIN88229.1"/>
    <property type="molecule type" value="Genomic_DNA"/>
</dbReference>
<dbReference type="AlphaFoldDB" id="A0A2G9NAW7"/>
<protein>
    <submittedName>
        <fullName evidence="1">Uncharacterized protein</fullName>
    </submittedName>
</protein>
<dbReference type="OrthoDB" id="6418377at2759"/>
<sequence length="114" mass="12809">MTHVMRSYCSLYCAAYFLLKSSAGTIGYMLQVILAVIYFIEDAEGGCYAIKNMCQDNDWGDFPSLSIPYTKHDVRGNPFKSSLHSLKCCLSAWLLHHLIDDGTFLYGCMSVPSF</sequence>
<evidence type="ECO:0000313" key="1">
    <source>
        <dbReference type="EMBL" id="PIN88229.1"/>
    </source>
</evidence>
<gene>
    <name evidence="1" type="ORF">AB205_0065810</name>
</gene>
<accession>A0A2G9NAW7</accession>
<proteinExistence type="predicted"/>
<organism evidence="1 2">
    <name type="scientific">Aquarana catesbeiana</name>
    <name type="common">American bullfrog</name>
    <name type="synonym">Rana catesbeiana</name>
    <dbReference type="NCBI Taxonomy" id="8400"/>
    <lineage>
        <taxon>Eukaryota</taxon>
        <taxon>Metazoa</taxon>
        <taxon>Chordata</taxon>
        <taxon>Craniata</taxon>
        <taxon>Vertebrata</taxon>
        <taxon>Euteleostomi</taxon>
        <taxon>Amphibia</taxon>
        <taxon>Batrachia</taxon>
        <taxon>Anura</taxon>
        <taxon>Neobatrachia</taxon>
        <taxon>Ranoidea</taxon>
        <taxon>Ranidae</taxon>
        <taxon>Aquarana</taxon>
    </lineage>
</organism>
<evidence type="ECO:0000313" key="2">
    <source>
        <dbReference type="Proteomes" id="UP000228934"/>
    </source>
</evidence>